<comment type="similarity">
    <text evidence="1">Belongs to the histone deacetylase family.</text>
</comment>
<proteinExistence type="inferred from homology"/>
<evidence type="ECO:0000313" key="4">
    <source>
        <dbReference type="Proteomes" id="UP001381174"/>
    </source>
</evidence>
<dbReference type="Proteomes" id="UP001381174">
    <property type="component" value="Unassembled WGS sequence"/>
</dbReference>
<dbReference type="Pfam" id="PF00850">
    <property type="entry name" value="Hist_deacetyl"/>
    <property type="match status" value="1"/>
</dbReference>
<dbReference type="InterPro" id="IPR037138">
    <property type="entry name" value="His_deacetylse_dom_sf"/>
</dbReference>
<dbReference type="InterPro" id="IPR023801">
    <property type="entry name" value="His_deacetylse_dom"/>
</dbReference>
<dbReference type="Gene3D" id="3.40.800.20">
    <property type="entry name" value="Histone deacetylase domain"/>
    <property type="match status" value="1"/>
</dbReference>
<dbReference type="InterPro" id="IPR023696">
    <property type="entry name" value="Ureohydrolase_dom_sf"/>
</dbReference>
<sequence length="304" mass="31863">MRLYTHAACLQHDPGPGHPESPARLRAVLAALDRDRFAMLDRVEAPRANRSALERVHDPAYVARILASAPPEGTSRLDEDTLMSPGSAEAALRAAGAVVAAVDAAVAQGARAFCAVRPPGHHATASQAMGFCLFNNVAVGAAHALAVHGLERVAIADFDVHHGNGTQDIFAAEPRVLFASSHQSPLYPGTGHTDETGAGNLVNAPLPPGTGSQAFRRRWEQELLPRIAAFGPQLLLVSAGFDAHRADPLAQLELAADDYAWLTTRLLDVARDHAGGRMVSTLEGGYDLDALAASAAAHVAALFG</sequence>
<dbReference type="SUPFAM" id="SSF52768">
    <property type="entry name" value="Arginase/deacetylase"/>
    <property type="match status" value="1"/>
</dbReference>
<gene>
    <name evidence="3" type="ORF">WAT24_03510</name>
</gene>
<keyword evidence="4" id="KW-1185">Reference proteome</keyword>
<dbReference type="PANTHER" id="PTHR10625:SF10">
    <property type="entry name" value="HISTONE DEACETYLASE HDAC1"/>
    <property type="match status" value="1"/>
</dbReference>
<dbReference type="PANTHER" id="PTHR10625">
    <property type="entry name" value="HISTONE DEACETYLASE HDAC1-RELATED"/>
    <property type="match status" value="1"/>
</dbReference>
<reference evidence="3 4" key="1">
    <citation type="journal article" date="2014" name="Int. J. Syst. Evol. Microbiol.">
        <title>Fulvimonas yonginensis sp. nov., isolated from greenhouse soil, and emended description of the genus Fulvimonas.</title>
        <authorList>
            <person name="Ahn J.H."/>
            <person name="Kim S.J."/>
            <person name="Weon H.Y."/>
            <person name="Hong S.B."/>
            <person name="Seok S.J."/>
            <person name="Kwon S.W."/>
        </authorList>
    </citation>
    <scope>NUCLEOTIDE SEQUENCE [LARGE SCALE GENOMIC DNA]</scope>
    <source>
        <strain evidence="3 4">KACC 16952</strain>
    </source>
</reference>
<dbReference type="CDD" id="cd11599">
    <property type="entry name" value="HDAC_classII_2"/>
    <property type="match status" value="1"/>
</dbReference>
<dbReference type="InterPro" id="IPR000286">
    <property type="entry name" value="HDACs"/>
</dbReference>
<evidence type="ECO:0000256" key="1">
    <source>
        <dbReference type="ARBA" id="ARBA00005947"/>
    </source>
</evidence>
<name>A0ABU8J9V1_9GAMM</name>
<feature type="domain" description="Histone deacetylase" evidence="2">
    <location>
        <begin position="18"/>
        <end position="302"/>
    </location>
</feature>
<dbReference type="PRINTS" id="PR01270">
    <property type="entry name" value="HDASUPER"/>
</dbReference>
<evidence type="ECO:0000259" key="2">
    <source>
        <dbReference type="Pfam" id="PF00850"/>
    </source>
</evidence>
<dbReference type="EMBL" id="JBBBNY010000002">
    <property type="protein sequence ID" value="MEI7035822.1"/>
    <property type="molecule type" value="Genomic_DNA"/>
</dbReference>
<evidence type="ECO:0000313" key="3">
    <source>
        <dbReference type="EMBL" id="MEI7035822.1"/>
    </source>
</evidence>
<protein>
    <submittedName>
        <fullName evidence="3">Histone deacetylase family protein</fullName>
    </submittedName>
</protein>
<organism evidence="3 4">
    <name type="scientific">Fulvimonas yonginensis</name>
    <dbReference type="NCBI Taxonomy" id="1495200"/>
    <lineage>
        <taxon>Bacteria</taxon>
        <taxon>Pseudomonadati</taxon>
        <taxon>Pseudomonadota</taxon>
        <taxon>Gammaproteobacteria</taxon>
        <taxon>Lysobacterales</taxon>
        <taxon>Rhodanobacteraceae</taxon>
        <taxon>Fulvimonas</taxon>
    </lineage>
</organism>
<accession>A0ABU8J9V1</accession>
<comment type="caution">
    <text evidence="3">The sequence shown here is derived from an EMBL/GenBank/DDBJ whole genome shotgun (WGS) entry which is preliminary data.</text>
</comment>